<organism evidence="3 4">
    <name type="scientific">Rhodanobacter humi</name>
    <dbReference type="NCBI Taxonomy" id="1888173"/>
    <lineage>
        <taxon>Bacteria</taxon>
        <taxon>Pseudomonadati</taxon>
        <taxon>Pseudomonadota</taxon>
        <taxon>Gammaproteobacteria</taxon>
        <taxon>Lysobacterales</taxon>
        <taxon>Rhodanobacteraceae</taxon>
        <taxon>Rhodanobacter</taxon>
    </lineage>
</organism>
<gene>
    <name evidence="3" type="ORF">AB7878_12410</name>
</gene>
<dbReference type="InterPro" id="IPR051682">
    <property type="entry name" value="Mito_Persulfide_Diox"/>
</dbReference>
<keyword evidence="4" id="KW-1185">Reference proteome</keyword>
<dbReference type="Proteomes" id="UP001562159">
    <property type="component" value="Unassembled WGS sequence"/>
</dbReference>
<evidence type="ECO:0000313" key="3">
    <source>
        <dbReference type="EMBL" id="MEY2183220.1"/>
    </source>
</evidence>
<proteinExistence type="predicted"/>
<keyword evidence="1" id="KW-0479">Metal-binding</keyword>
<dbReference type="InterPro" id="IPR044528">
    <property type="entry name" value="POD-like_MBL-fold"/>
</dbReference>
<dbReference type="Gene3D" id="3.60.15.10">
    <property type="entry name" value="Ribonuclease Z/Hydroxyacylglutathione hydrolase-like"/>
    <property type="match status" value="1"/>
</dbReference>
<evidence type="ECO:0000259" key="2">
    <source>
        <dbReference type="SMART" id="SM00849"/>
    </source>
</evidence>
<accession>A0ABV4AS82</accession>
<evidence type="ECO:0000256" key="1">
    <source>
        <dbReference type="ARBA" id="ARBA00022723"/>
    </source>
</evidence>
<reference evidence="3 4" key="1">
    <citation type="submission" date="2024-07" db="EMBL/GenBank/DDBJ databases">
        <title>Molecular mechanisms and environmental adaptations of flagellar loss and biofilm growth of Rhodanobacter under environmental stress.</title>
        <authorList>
            <person name="Chen M."/>
        </authorList>
    </citation>
    <scope>NUCLEOTIDE SEQUENCE [LARGE SCALE GENOMIC DNA]</scope>
    <source>
        <strain evidence="3 4">RS22</strain>
    </source>
</reference>
<dbReference type="InterPro" id="IPR001279">
    <property type="entry name" value="Metallo-B-lactamas"/>
</dbReference>
<dbReference type="InterPro" id="IPR036866">
    <property type="entry name" value="RibonucZ/Hydroxyglut_hydro"/>
</dbReference>
<protein>
    <submittedName>
        <fullName evidence="3">MBL fold metallo-hydrolase</fullName>
    </submittedName>
</protein>
<dbReference type="SUPFAM" id="SSF56281">
    <property type="entry name" value="Metallo-hydrolase/oxidoreductase"/>
    <property type="match status" value="1"/>
</dbReference>
<sequence length="292" mass="31242">MPAHVASFFHAATSTWTHVVSDPATAAAAVIDPVLDFDPASGRLGTEAAREVLDHLRAQRLDLQWILETHAHADHLSAAAWLRAQTGAAVAAGAGIVAVQAEFKRRLALGEDFVADGAQFDRLLHDGEVLPLGGLALEVLATPGHTADSVSYWVGEAVFIGDTLFSPAAGSARCDFPGGSAAMLHASVRRLYALPDDTRLYLCHDYPTDGAAPRSMVPLREQREHNVHLSDDTSAADFVALRERRDATLAMPRLFWPALQLNIRAGELPPADGAGRRFLKLPLDASALEARA</sequence>
<dbReference type="EMBL" id="JBGBPY010000001">
    <property type="protein sequence ID" value="MEY2183220.1"/>
    <property type="molecule type" value="Genomic_DNA"/>
</dbReference>
<dbReference type="PANTHER" id="PTHR43084:SF1">
    <property type="entry name" value="PERSULFIDE DIOXYGENASE ETHE1, MITOCHONDRIAL"/>
    <property type="match status" value="1"/>
</dbReference>
<dbReference type="SMART" id="SM00849">
    <property type="entry name" value="Lactamase_B"/>
    <property type="match status" value="1"/>
</dbReference>
<dbReference type="CDD" id="cd07724">
    <property type="entry name" value="POD-like_MBL-fold"/>
    <property type="match status" value="1"/>
</dbReference>
<comment type="caution">
    <text evidence="3">The sequence shown here is derived from an EMBL/GenBank/DDBJ whole genome shotgun (WGS) entry which is preliminary data.</text>
</comment>
<dbReference type="PANTHER" id="PTHR43084">
    <property type="entry name" value="PERSULFIDE DIOXYGENASE ETHE1"/>
    <property type="match status" value="1"/>
</dbReference>
<feature type="domain" description="Metallo-beta-lactamase" evidence="2">
    <location>
        <begin position="14"/>
        <end position="204"/>
    </location>
</feature>
<name>A0ABV4AS82_9GAMM</name>
<dbReference type="Pfam" id="PF00753">
    <property type="entry name" value="Lactamase_B"/>
    <property type="match status" value="1"/>
</dbReference>
<evidence type="ECO:0000313" key="4">
    <source>
        <dbReference type="Proteomes" id="UP001562159"/>
    </source>
</evidence>